<dbReference type="FunFam" id="3.40.50.300:FF:000080">
    <property type="entry name" value="Ras-like GTPase Ras1"/>
    <property type="match status" value="1"/>
</dbReference>
<accession>A0A7S4K8E6</accession>
<proteinExistence type="inferred from homology"/>
<dbReference type="SMART" id="SM00176">
    <property type="entry name" value="RAN"/>
    <property type="match status" value="1"/>
</dbReference>
<dbReference type="SUPFAM" id="SSF52540">
    <property type="entry name" value="P-loop containing nucleoside triphosphate hydrolases"/>
    <property type="match status" value="1"/>
</dbReference>
<reference evidence="15" key="1">
    <citation type="submission" date="2021-01" db="EMBL/GenBank/DDBJ databases">
        <authorList>
            <person name="Corre E."/>
            <person name="Pelletier E."/>
            <person name="Niang G."/>
            <person name="Scheremetjew M."/>
            <person name="Finn R."/>
            <person name="Kale V."/>
            <person name="Holt S."/>
            <person name="Cochrane G."/>
            <person name="Meng A."/>
            <person name="Brown T."/>
            <person name="Cohen L."/>
        </authorList>
    </citation>
    <scope>NUCLEOTIDE SEQUENCE</scope>
    <source>
        <strain evidence="15">SoJaBio B1-5/56/2</strain>
    </source>
</reference>
<keyword evidence="10" id="KW-0449">Lipoprotein</keyword>
<keyword evidence="9" id="KW-0472">Membrane</keyword>
<dbReference type="PROSITE" id="PS51421">
    <property type="entry name" value="RAS"/>
    <property type="match status" value="1"/>
</dbReference>
<dbReference type="EC" id="3.6.5.2" evidence="3"/>
<dbReference type="CDD" id="cd00876">
    <property type="entry name" value="Ras"/>
    <property type="match status" value="1"/>
</dbReference>
<dbReference type="GO" id="GO:0005886">
    <property type="term" value="C:plasma membrane"/>
    <property type="evidence" value="ECO:0007669"/>
    <property type="project" value="UniProtKB-SubCell"/>
</dbReference>
<organism evidence="15">
    <name type="scientific">Paramoeba aestuarina</name>
    <dbReference type="NCBI Taxonomy" id="180227"/>
    <lineage>
        <taxon>Eukaryota</taxon>
        <taxon>Amoebozoa</taxon>
        <taxon>Discosea</taxon>
        <taxon>Flabellinia</taxon>
        <taxon>Dactylopodida</taxon>
        <taxon>Paramoebidae</taxon>
        <taxon>Paramoeba</taxon>
    </lineage>
</organism>
<keyword evidence="6" id="KW-0547">Nucleotide-binding</keyword>
<dbReference type="AlphaFoldDB" id="A0A7S4K8E6"/>
<dbReference type="PROSITE" id="PS51419">
    <property type="entry name" value="RAB"/>
    <property type="match status" value="1"/>
</dbReference>
<evidence type="ECO:0000256" key="10">
    <source>
        <dbReference type="ARBA" id="ARBA00023288"/>
    </source>
</evidence>
<dbReference type="InterPro" id="IPR020849">
    <property type="entry name" value="Small_GTPase_Ras-type"/>
</dbReference>
<dbReference type="Gene3D" id="3.40.50.300">
    <property type="entry name" value="P-loop containing nucleotide triphosphate hydrolases"/>
    <property type="match status" value="1"/>
</dbReference>
<evidence type="ECO:0000256" key="9">
    <source>
        <dbReference type="ARBA" id="ARBA00023136"/>
    </source>
</evidence>
<name>A0A7S4K8E6_9EUKA</name>
<keyword evidence="5" id="KW-0488">Methylation</keyword>
<dbReference type="PANTHER" id="PTHR24070">
    <property type="entry name" value="RAS, DI-RAS, AND RHEB FAMILY MEMBERS OF SMALL GTPASE SUPERFAMILY"/>
    <property type="match status" value="1"/>
</dbReference>
<comment type="subcellular location">
    <subcellularLocation>
        <location evidence="1">Cell membrane</location>
        <topology evidence="1">Lipid-anchor</topology>
        <orientation evidence="1">Cytoplasmic side</orientation>
    </subcellularLocation>
</comment>
<dbReference type="GO" id="GO:0005525">
    <property type="term" value="F:GTP binding"/>
    <property type="evidence" value="ECO:0007669"/>
    <property type="project" value="UniProtKB-KW"/>
</dbReference>
<evidence type="ECO:0000256" key="12">
    <source>
        <dbReference type="ARBA" id="ARBA00037188"/>
    </source>
</evidence>
<dbReference type="SMART" id="SM00174">
    <property type="entry name" value="RHO"/>
    <property type="match status" value="1"/>
</dbReference>
<comment type="similarity">
    <text evidence="2">Belongs to the small GTPase superfamily. Ras family.</text>
</comment>
<evidence type="ECO:0000256" key="4">
    <source>
        <dbReference type="ARBA" id="ARBA00022475"/>
    </source>
</evidence>
<evidence type="ECO:0000256" key="3">
    <source>
        <dbReference type="ARBA" id="ARBA00011984"/>
    </source>
</evidence>
<dbReference type="InterPro" id="IPR001806">
    <property type="entry name" value="Small_GTPase"/>
</dbReference>
<sequence>MVKTHYKICVLGDGGVGKTALTIQLCSNHFVEEYDPTIEDSYRKQVVIDNESCLLEILDTAGQEEFTALRDQWIRDCEGFVIIYSITSRSSFEQIPTFKEQVFRVKDAEQLPMMLVGNKCDLEDKREVSAAEGQEFAKQNGSQFKETSAKTRVNVEESFYDLVRMIRELDPSRQDGGTTKKPARRGGCNLL</sequence>
<evidence type="ECO:0000256" key="2">
    <source>
        <dbReference type="ARBA" id="ARBA00008344"/>
    </source>
</evidence>
<dbReference type="SMART" id="SM00175">
    <property type="entry name" value="RAB"/>
    <property type="match status" value="1"/>
</dbReference>
<keyword evidence="8" id="KW-0342">GTP-binding</keyword>
<comment type="function">
    <text evidence="12">Ras proteins bind GDP/GTP and possess intrinsic GTPase activity.</text>
</comment>
<dbReference type="GO" id="GO:0007165">
    <property type="term" value="P:signal transduction"/>
    <property type="evidence" value="ECO:0007669"/>
    <property type="project" value="InterPro"/>
</dbReference>
<gene>
    <name evidence="15" type="ORF">NAES01612_LOCUS4550</name>
</gene>
<protein>
    <recommendedName>
        <fullName evidence="3">small monomeric GTPase</fullName>
        <ecNumber evidence="3">3.6.5.2</ecNumber>
    </recommendedName>
</protein>
<dbReference type="NCBIfam" id="TIGR00231">
    <property type="entry name" value="small_GTP"/>
    <property type="match status" value="1"/>
</dbReference>
<dbReference type="EMBL" id="HBKR01006930">
    <property type="protein sequence ID" value="CAE2286746.1"/>
    <property type="molecule type" value="Transcribed_RNA"/>
</dbReference>
<dbReference type="InterPro" id="IPR005225">
    <property type="entry name" value="Small_GTP-bd"/>
</dbReference>
<evidence type="ECO:0000313" key="15">
    <source>
        <dbReference type="EMBL" id="CAE2286746.1"/>
    </source>
</evidence>
<keyword evidence="7" id="KW-0378">Hydrolase</keyword>
<evidence type="ECO:0000256" key="8">
    <source>
        <dbReference type="ARBA" id="ARBA00023134"/>
    </source>
</evidence>
<dbReference type="SMART" id="SM00173">
    <property type="entry name" value="RAS"/>
    <property type="match status" value="1"/>
</dbReference>
<evidence type="ECO:0000256" key="11">
    <source>
        <dbReference type="ARBA" id="ARBA00023289"/>
    </source>
</evidence>
<keyword evidence="11" id="KW-0636">Prenylation</keyword>
<keyword evidence="4" id="KW-1003">Cell membrane</keyword>
<evidence type="ECO:0000256" key="6">
    <source>
        <dbReference type="ARBA" id="ARBA00022741"/>
    </source>
</evidence>
<dbReference type="InterPro" id="IPR027417">
    <property type="entry name" value="P-loop_NTPase"/>
</dbReference>
<evidence type="ECO:0000256" key="5">
    <source>
        <dbReference type="ARBA" id="ARBA00022481"/>
    </source>
</evidence>
<feature type="region of interest" description="Disordered" evidence="14">
    <location>
        <begin position="171"/>
        <end position="191"/>
    </location>
</feature>
<dbReference type="PROSITE" id="PS51420">
    <property type="entry name" value="RHO"/>
    <property type="match status" value="1"/>
</dbReference>
<dbReference type="GO" id="GO:0003925">
    <property type="term" value="F:G protein activity"/>
    <property type="evidence" value="ECO:0007669"/>
    <property type="project" value="UniProtKB-EC"/>
</dbReference>
<comment type="catalytic activity">
    <reaction evidence="13">
        <text>GTP + H2O = GDP + phosphate + H(+)</text>
        <dbReference type="Rhea" id="RHEA:19669"/>
        <dbReference type="ChEBI" id="CHEBI:15377"/>
        <dbReference type="ChEBI" id="CHEBI:15378"/>
        <dbReference type="ChEBI" id="CHEBI:37565"/>
        <dbReference type="ChEBI" id="CHEBI:43474"/>
        <dbReference type="ChEBI" id="CHEBI:58189"/>
        <dbReference type="EC" id="3.6.5.2"/>
    </reaction>
</comment>
<evidence type="ECO:0000256" key="14">
    <source>
        <dbReference type="SAM" id="MobiDB-lite"/>
    </source>
</evidence>
<evidence type="ECO:0000256" key="1">
    <source>
        <dbReference type="ARBA" id="ARBA00004342"/>
    </source>
</evidence>
<dbReference type="PRINTS" id="PR00449">
    <property type="entry name" value="RASTRNSFRMNG"/>
</dbReference>
<evidence type="ECO:0000256" key="7">
    <source>
        <dbReference type="ARBA" id="ARBA00022801"/>
    </source>
</evidence>
<evidence type="ECO:0000256" key="13">
    <source>
        <dbReference type="ARBA" id="ARBA00048098"/>
    </source>
</evidence>
<dbReference type="Pfam" id="PF00071">
    <property type="entry name" value="Ras"/>
    <property type="match status" value="1"/>
</dbReference>